<comment type="caution">
    <text evidence="1">The sequence shown here is derived from an EMBL/GenBank/DDBJ whole genome shotgun (WGS) entry which is preliminary data.</text>
</comment>
<evidence type="ECO:0000313" key="2">
    <source>
        <dbReference type="Proteomes" id="UP000294723"/>
    </source>
</evidence>
<sequence>MRIEDPGSSRSIGTPAQEVLLRRFSFAEVRRVTVDGELLREDRLVVRGAFAAGTCTYGKV</sequence>
<dbReference type="Proteomes" id="UP000294723">
    <property type="component" value="Unassembled WGS sequence"/>
</dbReference>
<organism evidence="1 2">
    <name type="scientific">Saccharopolyspora karakumensis</name>
    <dbReference type="NCBI Taxonomy" id="2530386"/>
    <lineage>
        <taxon>Bacteria</taxon>
        <taxon>Bacillati</taxon>
        <taxon>Actinomycetota</taxon>
        <taxon>Actinomycetes</taxon>
        <taxon>Pseudonocardiales</taxon>
        <taxon>Pseudonocardiaceae</taxon>
        <taxon>Saccharopolyspora</taxon>
    </lineage>
</organism>
<accession>A0A4V2YXV1</accession>
<gene>
    <name evidence="1" type="ORF">E1202_06895</name>
</gene>
<name>A0A4V2YXV1_9PSEU</name>
<keyword evidence="2" id="KW-1185">Reference proteome</keyword>
<dbReference type="EMBL" id="SMLA01000007">
    <property type="protein sequence ID" value="TDD90837.1"/>
    <property type="molecule type" value="Genomic_DNA"/>
</dbReference>
<evidence type="ECO:0000313" key="1">
    <source>
        <dbReference type="EMBL" id="TDD90837.1"/>
    </source>
</evidence>
<reference evidence="1 2" key="1">
    <citation type="submission" date="2019-03" db="EMBL/GenBank/DDBJ databases">
        <title>Draft genome sequences of novel Actinobacteria.</title>
        <authorList>
            <person name="Sahin N."/>
            <person name="Ay H."/>
            <person name="Saygin H."/>
        </authorList>
    </citation>
    <scope>NUCLEOTIDE SEQUENCE [LARGE SCALE GENOMIC DNA]</scope>
    <source>
        <strain evidence="1 2">5K548</strain>
    </source>
</reference>
<dbReference type="RefSeq" id="WP_132681723.1">
    <property type="nucleotide sequence ID" value="NZ_SMLA01000007.1"/>
</dbReference>
<dbReference type="AlphaFoldDB" id="A0A4V2YXV1"/>
<protein>
    <submittedName>
        <fullName evidence="1">Uncharacterized protein</fullName>
    </submittedName>
</protein>
<proteinExistence type="predicted"/>